<comment type="similarity">
    <text evidence="2 4">Belongs to the FliE family.</text>
</comment>
<dbReference type="InterPro" id="IPR001624">
    <property type="entry name" value="FliE"/>
</dbReference>
<proteinExistence type="inferred from homology"/>
<reference evidence="5 6" key="1">
    <citation type="submission" date="2022-10" db="EMBL/GenBank/DDBJ databases">
        <title>Janthinobacterium sp. hw3 Genome sequencing.</title>
        <authorList>
            <person name="Park S."/>
        </authorList>
    </citation>
    <scope>NUCLEOTIDE SEQUENCE [LARGE SCALE GENOMIC DNA]</scope>
    <source>
        <strain evidence="6">hw3</strain>
    </source>
</reference>
<dbReference type="RefSeq" id="WP_273669135.1">
    <property type="nucleotide sequence ID" value="NZ_JAQQXR010000001.1"/>
</dbReference>
<accession>A0ABT5JUS5</accession>
<dbReference type="PANTHER" id="PTHR34653:SF1">
    <property type="entry name" value="FLAGELLAR HOOK-BASAL BODY COMPLEX PROTEIN FLIE"/>
    <property type="match status" value="1"/>
</dbReference>
<keyword evidence="5" id="KW-0966">Cell projection</keyword>
<dbReference type="Pfam" id="PF02049">
    <property type="entry name" value="FliE"/>
    <property type="match status" value="1"/>
</dbReference>
<sequence length="113" mass="11625">MGNELAGLIKADLAALTNDAQGLAALQVAPAAQLHGEAPSGMSFAQSLKDAVGKVDNDDRLAAERMADVDSGKSGDLVGAMLASQEASLSFSMLMQVRNKVMGAVDELIKLPL</sequence>
<organism evidence="5 6">
    <name type="scientific">Janthinobacterium fluminis</name>
    <dbReference type="NCBI Taxonomy" id="2987524"/>
    <lineage>
        <taxon>Bacteria</taxon>
        <taxon>Pseudomonadati</taxon>
        <taxon>Pseudomonadota</taxon>
        <taxon>Betaproteobacteria</taxon>
        <taxon>Burkholderiales</taxon>
        <taxon>Oxalobacteraceae</taxon>
        <taxon>Janthinobacterium</taxon>
    </lineage>
</organism>
<dbReference type="HAMAP" id="MF_00724">
    <property type="entry name" value="FliE"/>
    <property type="match status" value="1"/>
</dbReference>
<evidence type="ECO:0000256" key="1">
    <source>
        <dbReference type="ARBA" id="ARBA00004117"/>
    </source>
</evidence>
<dbReference type="Proteomes" id="UP001221208">
    <property type="component" value="Unassembled WGS sequence"/>
</dbReference>
<keyword evidence="5" id="KW-0282">Flagellum</keyword>
<evidence type="ECO:0000256" key="3">
    <source>
        <dbReference type="ARBA" id="ARBA00023143"/>
    </source>
</evidence>
<dbReference type="PRINTS" id="PR01006">
    <property type="entry name" value="FLGHOOKFLIE"/>
</dbReference>
<evidence type="ECO:0000313" key="5">
    <source>
        <dbReference type="EMBL" id="MDC8756502.1"/>
    </source>
</evidence>
<evidence type="ECO:0000313" key="6">
    <source>
        <dbReference type="Proteomes" id="UP001221208"/>
    </source>
</evidence>
<gene>
    <name evidence="4" type="primary">fliE</name>
    <name evidence="5" type="ORF">OIK44_02735</name>
</gene>
<protein>
    <recommendedName>
        <fullName evidence="4">Flagellar hook-basal body complex protein FliE</fullName>
    </recommendedName>
</protein>
<evidence type="ECO:0000256" key="2">
    <source>
        <dbReference type="ARBA" id="ARBA00009272"/>
    </source>
</evidence>
<keyword evidence="5" id="KW-0969">Cilium</keyword>
<evidence type="ECO:0000256" key="4">
    <source>
        <dbReference type="HAMAP-Rule" id="MF_00724"/>
    </source>
</evidence>
<keyword evidence="6" id="KW-1185">Reference proteome</keyword>
<comment type="subcellular location">
    <subcellularLocation>
        <location evidence="1 4">Bacterial flagellum basal body</location>
    </subcellularLocation>
</comment>
<keyword evidence="3 4" id="KW-0975">Bacterial flagellum</keyword>
<comment type="caution">
    <text evidence="5">The sequence shown here is derived from an EMBL/GenBank/DDBJ whole genome shotgun (WGS) entry which is preliminary data.</text>
</comment>
<name>A0ABT5JUS5_9BURK</name>
<dbReference type="PANTHER" id="PTHR34653">
    <property type="match status" value="1"/>
</dbReference>
<dbReference type="EMBL" id="JAQQXR010000001">
    <property type="protein sequence ID" value="MDC8756502.1"/>
    <property type="molecule type" value="Genomic_DNA"/>
</dbReference>